<evidence type="ECO:0000259" key="7">
    <source>
        <dbReference type="PROSITE" id="PS51677"/>
    </source>
</evidence>
<dbReference type="Pfam" id="PF04828">
    <property type="entry name" value="GFA"/>
    <property type="match status" value="1"/>
</dbReference>
<comment type="subcellular location">
    <subcellularLocation>
        <location evidence="1">Cell membrane</location>
        <topology evidence="1">Lipid-anchor</topology>
        <topology evidence="1">GPI-anchor</topology>
    </subcellularLocation>
</comment>
<feature type="domain" description="CENP-V/GFA" evidence="8">
    <location>
        <begin position="4"/>
        <end position="152"/>
    </location>
</feature>
<dbReference type="PROSITE" id="PS51677">
    <property type="entry name" value="NODB"/>
    <property type="match status" value="1"/>
</dbReference>
<dbReference type="PANTHER" id="PTHR43123:SF1">
    <property type="entry name" value="POLYSACCHARIDE DEACETYLASE-RELATED"/>
    <property type="match status" value="1"/>
</dbReference>
<evidence type="ECO:0000256" key="2">
    <source>
        <dbReference type="ARBA" id="ARBA00005495"/>
    </source>
</evidence>
<dbReference type="InterPro" id="IPR002509">
    <property type="entry name" value="NODB_dom"/>
</dbReference>
<dbReference type="Proteomes" id="UP000239563">
    <property type="component" value="Chromosome I"/>
</dbReference>
<keyword evidence="4" id="KW-0479">Metal-binding</keyword>
<dbReference type="InterPro" id="IPR011057">
    <property type="entry name" value="Mss4-like_sf"/>
</dbReference>
<evidence type="ECO:0000313" key="9">
    <source>
        <dbReference type="EMBL" id="SJX60155.1"/>
    </source>
</evidence>
<keyword evidence="3" id="KW-0336">GPI-anchor</keyword>
<dbReference type="PANTHER" id="PTHR43123">
    <property type="entry name" value="POLYSACCHARIDE DEACETYLASE-RELATED"/>
    <property type="match status" value="1"/>
</dbReference>
<protein>
    <submittedName>
        <fullName evidence="9">Related to Chitin deacetylase 1</fullName>
    </submittedName>
</protein>
<name>A0A2N8U567_9BASI</name>
<evidence type="ECO:0000259" key="8">
    <source>
        <dbReference type="PROSITE" id="PS51891"/>
    </source>
</evidence>
<accession>A0A2N8U567</accession>
<dbReference type="GO" id="GO:0016846">
    <property type="term" value="F:carbon-sulfur lyase activity"/>
    <property type="evidence" value="ECO:0007669"/>
    <property type="project" value="InterPro"/>
</dbReference>
<proteinExistence type="inferred from homology"/>
<keyword evidence="3" id="KW-0325">Glycoprotein</keyword>
<dbReference type="GO" id="GO:0005886">
    <property type="term" value="C:plasma membrane"/>
    <property type="evidence" value="ECO:0007669"/>
    <property type="project" value="UniProtKB-SubCell"/>
</dbReference>
<gene>
    <name evidence="9" type="ORF">SRS1_11468</name>
</gene>
<sequence length="525" mass="58690">MPTLKGHCHCGALEYQLDATPANLRLSAFCHCTRCQRINGAPYIWTTHWKKEAVAWSSVSTSTKSSAAAVDAEVQKVFGAGVTTAQLYESVAARKWKLRCSECGNPMGSWNEAKQQWSIWPSTLARPDGDKTGIPGIEAFPATAHMFYGAWKVATVADELPKFVGYPNESQQVDRNAQPLPANFSINDYNPHDPRDMVGYGATPPHPHWPNNARIAVSFVLNYEEGGENTTLNGDRAAEQYLTEYGAANGSTAPSNIRNLSVESAYEFGSHRGFWRILDLFKRNGLRFTSWSVGRAVEQNPAAVQAMEEAGCEVASHSYRWFDHSSMSQEEERAQIENAVRAIKNASSKSREPRGWYTGRQSINTRRLVYQVYKQMGLEKELYDSDAYDEDLPYWVPAPDGTQGEHLLVVPYTLDNNDMRFAITPGFFNSDSFATYLIDAFETLVAETFLPEDNPNAVPKMMSVGLHCRVVGRPGRFQGLQRFVDHVQRRNKELLEQGGGQGGVWVATREEIANHWRATHPPPSK</sequence>
<evidence type="ECO:0000313" key="10">
    <source>
        <dbReference type="Proteomes" id="UP000239563"/>
    </source>
</evidence>
<keyword evidence="3" id="KW-0472">Membrane</keyword>
<reference evidence="9 10" key="1">
    <citation type="submission" date="2017-02" db="EMBL/GenBank/DDBJ databases">
        <authorList>
            <person name="Peterson S.W."/>
        </authorList>
    </citation>
    <scope>NUCLEOTIDE SEQUENCE [LARGE SCALE GENOMIC DNA]</scope>
    <source>
        <strain evidence="9 10">SRS1_H2-8</strain>
    </source>
</reference>
<comment type="similarity">
    <text evidence="2">Belongs to the Gfa family.</text>
</comment>
<evidence type="ECO:0000256" key="4">
    <source>
        <dbReference type="ARBA" id="ARBA00022723"/>
    </source>
</evidence>
<dbReference type="AlphaFoldDB" id="A0A2N8U567"/>
<dbReference type="Pfam" id="PF01522">
    <property type="entry name" value="Polysacc_deac_1"/>
    <property type="match status" value="1"/>
</dbReference>
<keyword evidence="5" id="KW-0862">Zinc</keyword>
<dbReference type="EMBL" id="LT795054">
    <property type="protein sequence ID" value="SJX60155.1"/>
    <property type="molecule type" value="Genomic_DNA"/>
</dbReference>
<dbReference type="GO" id="GO:0098552">
    <property type="term" value="C:side of membrane"/>
    <property type="evidence" value="ECO:0007669"/>
    <property type="project" value="UniProtKB-KW"/>
</dbReference>
<dbReference type="GO" id="GO:0005975">
    <property type="term" value="P:carbohydrate metabolic process"/>
    <property type="evidence" value="ECO:0007669"/>
    <property type="project" value="InterPro"/>
</dbReference>
<evidence type="ECO:0000256" key="5">
    <source>
        <dbReference type="ARBA" id="ARBA00022833"/>
    </source>
</evidence>
<dbReference type="GO" id="GO:0016810">
    <property type="term" value="F:hydrolase activity, acting on carbon-nitrogen (but not peptide) bonds"/>
    <property type="evidence" value="ECO:0007669"/>
    <property type="project" value="InterPro"/>
</dbReference>
<dbReference type="SUPFAM" id="SSF51316">
    <property type="entry name" value="Mss4-like"/>
    <property type="match status" value="1"/>
</dbReference>
<evidence type="ECO:0000256" key="1">
    <source>
        <dbReference type="ARBA" id="ARBA00004609"/>
    </source>
</evidence>
<dbReference type="InterPro" id="IPR011330">
    <property type="entry name" value="Glyco_hydro/deAcase_b/a-brl"/>
</dbReference>
<feature type="domain" description="NodB homology" evidence="7">
    <location>
        <begin position="260"/>
        <end position="495"/>
    </location>
</feature>
<dbReference type="Gene3D" id="3.20.20.370">
    <property type="entry name" value="Glycoside hydrolase/deacetylase"/>
    <property type="match status" value="1"/>
</dbReference>
<dbReference type="PROSITE" id="PS51891">
    <property type="entry name" value="CENP_V_GFA"/>
    <property type="match status" value="1"/>
</dbReference>
<organism evidence="9 10">
    <name type="scientific">Sporisorium reilianum f. sp. reilianum</name>
    <dbReference type="NCBI Taxonomy" id="72559"/>
    <lineage>
        <taxon>Eukaryota</taxon>
        <taxon>Fungi</taxon>
        <taxon>Dikarya</taxon>
        <taxon>Basidiomycota</taxon>
        <taxon>Ustilaginomycotina</taxon>
        <taxon>Ustilaginomycetes</taxon>
        <taxon>Ustilaginales</taxon>
        <taxon>Ustilaginaceae</taxon>
        <taxon>Sporisorium</taxon>
    </lineage>
</organism>
<dbReference type="GO" id="GO:0046872">
    <property type="term" value="F:metal ion binding"/>
    <property type="evidence" value="ECO:0007669"/>
    <property type="project" value="UniProtKB-KW"/>
</dbReference>
<evidence type="ECO:0000256" key="6">
    <source>
        <dbReference type="ARBA" id="ARBA00023288"/>
    </source>
</evidence>
<dbReference type="SUPFAM" id="SSF88713">
    <property type="entry name" value="Glycoside hydrolase/deacetylase"/>
    <property type="match status" value="1"/>
</dbReference>
<dbReference type="Gene3D" id="3.90.1590.10">
    <property type="entry name" value="glutathione-dependent formaldehyde- activating enzyme (gfa)"/>
    <property type="match status" value="1"/>
</dbReference>
<evidence type="ECO:0000256" key="3">
    <source>
        <dbReference type="ARBA" id="ARBA00022622"/>
    </source>
</evidence>
<keyword evidence="6" id="KW-0449">Lipoprotein</keyword>
<dbReference type="InterPro" id="IPR006913">
    <property type="entry name" value="CENP-V/GFA"/>
</dbReference>